<evidence type="ECO:0000256" key="2">
    <source>
        <dbReference type="ARBA" id="ARBA00005510"/>
    </source>
</evidence>
<dbReference type="InterPro" id="IPR024097">
    <property type="entry name" value="bHLH_ZIP_TF"/>
</dbReference>
<name>A0A833VCT9_9POAL</name>
<dbReference type="Proteomes" id="UP000623129">
    <property type="component" value="Unassembled WGS sequence"/>
</dbReference>
<evidence type="ECO:0000256" key="5">
    <source>
        <dbReference type="ARBA" id="ARBA00023242"/>
    </source>
</evidence>
<dbReference type="GO" id="GO:0005634">
    <property type="term" value="C:nucleus"/>
    <property type="evidence" value="ECO:0007669"/>
    <property type="project" value="UniProtKB-SubCell"/>
</dbReference>
<dbReference type="SUPFAM" id="SSF47459">
    <property type="entry name" value="HLH, helix-loop-helix DNA-binding domain"/>
    <property type="match status" value="1"/>
</dbReference>
<keyword evidence="3" id="KW-0805">Transcription regulation</keyword>
<feature type="compositionally biased region" description="Basic and acidic residues" evidence="6">
    <location>
        <begin position="195"/>
        <end position="222"/>
    </location>
</feature>
<dbReference type="CDD" id="cd18919">
    <property type="entry name" value="bHLH_AtBPE_like"/>
    <property type="match status" value="1"/>
</dbReference>
<dbReference type="FunFam" id="4.10.280.10:FF:000002">
    <property type="entry name" value="Basic helix-loop-helix transcription factor"/>
    <property type="match status" value="1"/>
</dbReference>
<keyword evidence="5" id="KW-0539">Nucleus</keyword>
<sequence length="447" mass="47837">MDTDLNSISYLSLNYDHQPVLDHFDSALSSIVSSPSTAPPPPGPTNSLVIRELIGRLGTICNNNKSLAAGGDHSTNTSCYSTPLSSPPKSSLHSIPSMNPNSMPFPPDQGFTERAARMSCFGSGPHMAVSGQLSRVSSSQSLMDAGMTGGAQLEGELTVQESGGGANNGRKRKAGVKGKGKEASLASSGTANSKMSEEDPSAKRCKPDCKVGGKKGGVEEKNSNSSENNNDDRENKNENDSDNTDSKLAEPPKDYIHVRARRGQATDSHSLAERVRREKISERMKLLQDLVPGCNKVTGKAVMLDEIINYVQSLQHQVEFLSMKLATVDAPEDCNMDNLLRKDMHQACDRSMQQAVYPSAFPYPNQPQAGPLNSLLTANSISNMGMQPASNLPFDGFGNTSAQIGGFWEDDLQSVVQMGFVQNQEGALSSQSFQGSGPSSSDMKIEL</sequence>
<organism evidence="8 9">
    <name type="scientific">Carex littledalei</name>
    <dbReference type="NCBI Taxonomy" id="544730"/>
    <lineage>
        <taxon>Eukaryota</taxon>
        <taxon>Viridiplantae</taxon>
        <taxon>Streptophyta</taxon>
        <taxon>Embryophyta</taxon>
        <taxon>Tracheophyta</taxon>
        <taxon>Spermatophyta</taxon>
        <taxon>Magnoliopsida</taxon>
        <taxon>Liliopsida</taxon>
        <taxon>Poales</taxon>
        <taxon>Cyperaceae</taxon>
        <taxon>Cyperoideae</taxon>
        <taxon>Cariceae</taxon>
        <taxon>Carex</taxon>
        <taxon>Carex subgen. Euthyceras</taxon>
    </lineage>
</organism>
<dbReference type="OrthoDB" id="678327at2759"/>
<accession>A0A833VCT9</accession>
<feature type="domain" description="BHLH" evidence="7">
    <location>
        <begin position="264"/>
        <end position="314"/>
    </location>
</feature>
<feature type="region of interest" description="Disordered" evidence="6">
    <location>
        <begin position="427"/>
        <end position="447"/>
    </location>
</feature>
<gene>
    <name evidence="8" type="ORF">FCM35_KLT20951</name>
</gene>
<feature type="compositionally biased region" description="Low complexity" evidence="6">
    <location>
        <begin position="429"/>
        <end position="441"/>
    </location>
</feature>
<evidence type="ECO:0000256" key="1">
    <source>
        <dbReference type="ARBA" id="ARBA00004123"/>
    </source>
</evidence>
<dbReference type="InterPro" id="IPR036638">
    <property type="entry name" value="HLH_DNA-bd_sf"/>
</dbReference>
<feature type="compositionally biased region" description="Basic and acidic residues" evidence="6">
    <location>
        <begin position="230"/>
        <end position="252"/>
    </location>
</feature>
<evidence type="ECO:0000256" key="4">
    <source>
        <dbReference type="ARBA" id="ARBA00023163"/>
    </source>
</evidence>
<feature type="region of interest" description="Disordered" evidence="6">
    <location>
        <begin position="159"/>
        <end position="252"/>
    </location>
</feature>
<comment type="similarity">
    <text evidence="2">Belongs to the bHLH protein family.</text>
</comment>
<keyword evidence="4" id="KW-0804">Transcription</keyword>
<dbReference type="InterPro" id="IPR011598">
    <property type="entry name" value="bHLH_dom"/>
</dbReference>
<reference evidence="8" key="1">
    <citation type="submission" date="2020-01" db="EMBL/GenBank/DDBJ databases">
        <title>Genome sequence of Kobresia littledalei, the first chromosome-level genome in the family Cyperaceae.</title>
        <authorList>
            <person name="Qu G."/>
        </authorList>
    </citation>
    <scope>NUCLEOTIDE SEQUENCE</scope>
    <source>
        <strain evidence="8">C.B.Clarke</strain>
        <tissue evidence="8">Leaf</tissue>
    </source>
</reference>
<comment type="caution">
    <text evidence="8">The sequence shown here is derived from an EMBL/GenBank/DDBJ whole genome shotgun (WGS) entry which is preliminary data.</text>
</comment>
<dbReference type="PROSITE" id="PS50888">
    <property type="entry name" value="BHLH"/>
    <property type="match status" value="1"/>
</dbReference>
<protein>
    <submittedName>
        <fullName evidence="8">Transcription factor bHLH62</fullName>
    </submittedName>
</protein>
<evidence type="ECO:0000313" key="9">
    <source>
        <dbReference type="Proteomes" id="UP000623129"/>
    </source>
</evidence>
<evidence type="ECO:0000256" key="3">
    <source>
        <dbReference type="ARBA" id="ARBA00023015"/>
    </source>
</evidence>
<feature type="compositionally biased region" description="Basic residues" evidence="6">
    <location>
        <begin position="169"/>
        <end position="178"/>
    </location>
</feature>
<evidence type="ECO:0000259" key="7">
    <source>
        <dbReference type="PROSITE" id="PS50888"/>
    </source>
</evidence>
<dbReference type="GO" id="GO:0046983">
    <property type="term" value="F:protein dimerization activity"/>
    <property type="evidence" value="ECO:0007669"/>
    <property type="project" value="InterPro"/>
</dbReference>
<dbReference type="Pfam" id="PF00010">
    <property type="entry name" value="HLH"/>
    <property type="match status" value="1"/>
</dbReference>
<dbReference type="GO" id="GO:0003700">
    <property type="term" value="F:DNA-binding transcription factor activity"/>
    <property type="evidence" value="ECO:0007669"/>
    <property type="project" value="TreeGrafter"/>
</dbReference>
<dbReference type="EMBL" id="SWLB01000009">
    <property type="protein sequence ID" value="KAF3334347.1"/>
    <property type="molecule type" value="Genomic_DNA"/>
</dbReference>
<dbReference type="SMART" id="SM00353">
    <property type="entry name" value="HLH"/>
    <property type="match status" value="1"/>
</dbReference>
<evidence type="ECO:0000256" key="6">
    <source>
        <dbReference type="SAM" id="MobiDB-lite"/>
    </source>
</evidence>
<evidence type="ECO:0000313" key="8">
    <source>
        <dbReference type="EMBL" id="KAF3334347.1"/>
    </source>
</evidence>
<feature type="compositionally biased region" description="Polar residues" evidence="6">
    <location>
        <begin position="185"/>
        <end position="194"/>
    </location>
</feature>
<feature type="region of interest" description="Disordered" evidence="6">
    <location>
        <begin position="67"/>
        <end position="93"/>
    </location>
</feature>
<dbReference type="PANTHER" id="PTHR12565:SF184">
    <property type="entry name" value="BHLH TRANSCRIPTION FACTOR"/>
    <property type="match status" value="1"/>
</dbReference>
<feature type="compositionally biased region" description="Low complexity" evidence="6">
    <location>
        <begin position="81"/>
        <end position="93"/>
    </location>
</feature>
<dbReference type="AlphaFoldDB" id="A0A833VCT9"/>
<keyword evidence="9" id="KW-1185">Reference proteome</keyword>
<proteinExistence type="inferred from homology"/>
<comment type="subcellular location">
    <subcellularLocation>
        <location evidence="1">Nucleus</location>
    </subcellularLocation>
</comment>
<dbReference type="Gene3D" id="4.10.280.10">
    <property type="entry name" value="Helix-loop-helix DNA-binding domain"/>
    <property type="match status" value="1"/>
</dbReference>
<dbReference type="PANTHER" id="PTHR12565">
    <property type="entry name" value="STEROL REGULATORY ELEMENT-BINDING PROTEIN"/>
    <property type="match status" value="1"/>
</dbReference>